<feature type="compositionally biased region" description="Low complexity" evidence="1">
    <location>
        <begin position="478"/>
        <end position="488"/>
    </location>
</feature>
<evidence type="ECO:0000256" key="1">
    <source>
        <dbReference type="SAM" id="MobiDB-lite"/>
    </source>
</evidence>
<feature type="region of interest" description="Disordered" evidence="1">
    <location>
        <begin position="738"/>
        <end position="763"/>
    </location>
</feature>
<feature type="region of interest" description="Disordered" evidence="1">
    <location>
        <begin position="1054"/>
        <end position="1079"/>
    </location>
</feature>
<feature type="compositionally biased region" description="Basic and acidic residues" evidence="1">
    <location>
        <begin position="742"/>
        <end position="752"/>
    </location>
</feature>
<organism evidence="2 3">
    <name type="scientific">Tilletia horrida</name>
    <dbReference type="NCBI Taxonomy" id="155126"/>
    <lineage>
        <taxon>Eukaryota</taxon>
        <taxon>Fungi</taxon>
        <taxon>Dikarya</taxon>
        <taxon>Basidiomycota</taxon>
        <taxon>Ustilaginomycotina</taxon>
        <taxon>Exobasidiomycetes</taxon>
        <taxon>Tilletiales</taxon>
        <taxon>Tilletiaceae</taxon>
        <taxon>Tilletia</taxon>
    </lineage>
</organism>
<feature type="region of interest" description="Disordered" evidence="1">
    <location>
        <begin position="294"/>
        <end position="320"/>
    </location>
</feature>
<dbReference type="AlphaFoldDB" id="A0AAN6GM32"/>
<comment type="caution">
    <text evidence="2">The sequence shown here is derived from an EMBL/GenBank/DDBJ whole genome shotgun (WGS) entry which is preliminary data.</text>
</comment>
<gene>
    <name evidence="2" type="ORF">OC846_004792</name>
</gene>
<reference evidence="2" key="1">
    <citation type="journal article" date="2023" name="PhytoFront">
        <title>Draft Genome Resources of Seven Strains of Tilletia horrida, Causal Agent of Kernel Smut of Rice.</title>
        <authorList>
            <person name="Khanal S."/>
            <person name="Antony Babu S."/>
            <person name="Zhou X.G."/>
        </authorList>
    </citation>
    <scope>NUCLEOTIDE SEQUENCE</scope>
    <source>
        <strain evidence="2">TX6</strain>
    </source>
</reference>
<feature type="region of interest" description="Disordered" evidence="1">
    <location>
        <begin position="28"/>
        <end position="190"/>
    </location>
</feature>
<feature type="region of interest" description="Disordered" evidence="1">
    <location>
        <begin position="410"/>
        <end position="488"/>
    </location>
</feature>
<evidence type="ECO:0000313" key="2">
    <source>
        <dbReference type="EMBL" id="KAK0547598.1"/>
    </source>
</evidence>
<feature type="compositionally biased region" description="Basic and acidic residues" evidence="1">
    <location>
        <begin position="339"/>
        <end position="365"/>
    </location>
</feature>
<feature type="compositionally biased region" description="Polar residues" evidence="1">
    <location>
        <begin position="85"/>
        <end position="95"/>
    </location>
</feature>
<feature type="region of interest" description="Disordered" evidence="1">
    <location>
        <begin position="333"/>
        <end position="377"/>
    </location>
</feature>
<evidence type="ECO:0000313" key="3">
    <source>
        <dbReference type="Proteomes" id="UP001176517"/>
    </source>
</evidence>
<feature type="compositionally biased region" description="Low complexity" evidence="1">
    <location>
        <begin position="442"/>
        <end position="461"/>
    </location>
</feature>
<feature type="compositionally biased region" description="Low complexity" evidence="1">
    <location>
        <begin position="40"/>
        <end position="50"/>
    </location>
</feature>
<keyword evidence="3" id="KW-1185">Reference proteome</keyword>
<protein>
    <submittedName>
        <fullName evidence="2">Uncharacterized protein</fullName>
    </submittedName>
</protein>
<feature type="compositionally biased region" description="Acidic residues" evidence="1">
    <location>
        <begin position="1057"/>
        <end position="1079"/>
    </location>
</feature>
<dbReference type="Proteomes" id="UP001176517">
    <property type="component" value="Unassembled WGS sequence"/>
</dbReference>
<proteinExistence type="predicted"/>
<dbReference type="EMBL" id="JAPDMZ010000157">
    <property type="protein sequence ID" value="KAK0547598.1"/>
    <property type="molecule type" value="Genomic_DNA"/>
</dbReference>
<sequence>MVNEDFFDDDDLWDSITEEDLVKAEFQATQQLKGKHDGQSSRSSAAHQAPPRAPQIPPQRNQNHEQQQYLRHPPPLQQHNHRSHISNNSPYSAQRPQPHRLETPPARAIPGPSHMFGQSVLGRMPGVKRAPPPETFKPPFKKPKIEPGTTPQPTSSQQRQQHQHEQQRAQLRTSNQGLRPPALISPEKPQAGFRQNGVHAAAPAIPPSPPTARLPSQVPSQRHSQLNDQFFASQAVNERHTGKDFQALALAEEEKARLLEQLEQVQSQLWAKQGEDKMLRQKLVKAEQAKITAEREADDMRKKHQEELRKVTSQKDEDLKRMHDEAQFRIAGLRTPTKSAERRRQESDRRILSQDSPTRKARVEQKAMPAGENSDSESFSSLMVLNLRFIATAFPSFDNSFVVPALPRSKIKGQTPAPSRGKIKPPETPRGLGSDDFDDLIFDAGDLLSSPPAQAPRAQAPKDAVSPATTPQAERVQPPIATTSSPTSPAAWKLWARQTYTVRCNTLISDILSYSSPLPNPVTSLPRSQLLPLKVEPAPSIPPHPLTIHRLMNIRLPADAHPKVRFLWDKAMERLLEMCADAGRNLNDSFFVHPNFDSVDREKDPLDDSERVFWAYQEQIEDAMLHLLQGLAAVFRILTCVLLRLCMLDVLSDILWLLSRTMTTSSNFIHAILLPENPMNLLAMSLDSMPDDASEQGYRVRALLQPPPFAKMLIEAVRKTYKVPLRVAHAPSSAAQAAAEKASVKGKEKEVPNGRAGGKQDEDEAWDMGAQSRREVLAAVTACLRCLDLSDPQARIGLVSFVEEPGMVMTYLHADTHPEQAEAMLSVLLRFPSAQYEWMNVLACDFAPDLPDYHRPMRDRCKTPLLEVLGAQLAAGNEDWTWEESHLLHSSTIVFLSQLLIYHGDAARTYLGQSKDLLAAIIKTTHRDSTAIWVNADLVDRTDEEELGRAADRICMNLQYLWLLVAPLSSNIQLADLMRNFEGQTPHCRGLRQLFNVAMGRIALVNCPDYLRADREDFAALRAKLDRAYDMAQNILDCVLTPDENQQLWAQMTAITEDPEEGGDDDETQTQEDYDGDER</sequence>
<accession>A0AAN6GM32</accession>
<name>A0AAN6GM32_9BASI</name>
<feature type="compositionally biased region" description="Low complexity" evidence="1">
    <location>
        <begin position="151"/>
        <end position="160"/>
    </location>
</feature>